<keyword evidence="3" id="KW-1185">Reference proteome</keyword>
<protein>
    <submittedName>
        <fullName evidence="2">Uncharacterized protein</fullName>
    </submittedName>
</protein>
<reference evidence="2 3" key="1">
    <citation type="submission" date="2015-09" db="EMBL/GenBank/DDBJ databases">
        <title>Atta colombica WGS genome.</title>
        <authorList>
            <person name="Nygaard S."/>
            <person name="Hu H."/>
            <person name="Boomsma J."/>
            <person name="Zhang G."/>
        </authorList>
    </citation>
    <scope>NUCLEOTIDE SEQUENCE [LARGE SCALE GENOMIC DNA]</scope>
    <source>
        <strain evidence="2">Treedump-2</strain>
        <tissue evidence="2">Whole body</tissue>
    </source>
</reference>
<gene>
    <name evidence="2" type="ORF">ALC53_05528</name>
</gene>
<organism evidence="2 3">
    <name type="scientific">Atta colombica</name>
    <dbReference type="NCBI Taxonomy" id="520822"/>
    <lineage>
        <taxon>Eukaryota</taxon>
        <taxon>Metazoa</taxon>
        <taxon>Ecdysozoa</taxon>
        <taxon>Arthropoda</taxon>
        <taxon>Hexapoda</taxon>
        <taxon>Insecta</taxon>
        <taxon>Pterygota</taxon>
        <taxon>Neoptera</taxon>
        <taxon>Endopterygota</taxon>
        <taxon>Hymenoptera</taxon>
        <taxon>Apocrita</taxon>
        <taxon>Aculeata</taxon>
        <taxon>Formicoidea</taxon>
        <taxon>Formicidae</taxon>
        <taxon>Myrmicinae</taxon>
        <taxon>Atta</taxon>
    </lineage>
</organism>
<dbReference type="Proteomes" id="UP000078540">
    <property type="component" value="Unassembled WGS sequence"/>
</dbReference>
<dbReference type="EMBL" id="KQ976467">
    <property type="protein sequence ID" value="KYM84151.1"/>
    <property type="molecule type" value="Genomic_DNA"/>
</dbReference>
<name>A0A195BHB8_9HYME</name>
<dbReference type="AlphaFoldDB" id="A0A195BHB8"/>
<evidence type="ECO:0000256" key="1">
    <source>
        <dbReference type="SAM" id="MobiDB-lite"/>
    </source>
</evidence>
<proteinExistence type="predicted"/>
<evidence type="ECO:0000313" key="2">
    <source>
        <dbReference type="EMBL" id="KYM84151.1"/>
    </source>
</evidence>
<feature type="region of interest" description="Disordered" evidence="1">
    <location>
        <begin position="54"/>
        <end position="84"/>
    </location>
</feature>
<dbReference type="STRING" id="520822.A0A195BHB8"/>
<evidence type="ECO:0000313" key="3">
    <source>
        <dbReference type="Proteomes" id="UP000078540"/>
    </source>
</evidence>
<accession>A0A195BHB8</accession>
<sequence>MILDEPSSVIRQSKLNYFLEARPTNATVHSCSEFIYCRRESIVLLADDTIAERAGETHVGEEGEEQRTKSDVGESGGEQRDTRVSRAQRLLRPTRLPFIDSVLREKGRQINIQDTEIRRREETVKATVSSRARPTSFSKLYSQQRKSVSQAERIVASYRN</sequence>